<protein>
    <submittedName>
        <fullName evidence="2">Uncharacterized protein</fullName>
    </submittedName>
</protein>
<feature type="compositionally biased region" description="Basic and acidic residues" evidence="1">
    <location>
        <begin position="40"/>
        <end position="71"/>
    </location>
</feature>
<accession>A0A9D7E2J3</accession>
<evidence type="ECO:0000313" key="2">
    <source>
        <dbReference type="EMBL" id="MBK6972974.1"/>
    </source>
</evidence>
<dbReference type="Proteomes" id="UP000807785">
    <property type="component" value="Unassembled WGS sequence"/>
</dbReference>
<evidence type="ECO:0000256" key="1">
    <source>
        <dbReference type="SAM" id="MobiDB-lite"/>
    </source>
</evidence>
<gene>
    <name evidence="2" type="ORF">IPH26_08460</name>
</gene>
<feature type="region of interest" description="Disordered" evidence="1">
    <location>
        <begin position="31"/>
        <end position="71"/>
    </location>
</feature>
<proteinExistence type="predicted"/>
<reference evidence="2" key="1">
    <citation type="submission" date="2020-10" db="EMBL/GenBank/DDBJ databases">
        <title>Connecting structure to function with the recovery of over 1000 high-quality activated sludge metagenome-assembled genomes encoding full-length rRNA genes using long-read sequencing.</title>
        <authorList>
            <person name="Singleton C.M."/>
            <person name="Petriglieri F."/>
            <person name="Kristensen J.M."/>
            <person name="Kirkegaard R.H."/>
            <person name="Michaelsen T.Y."/>
            <person name="Andersen M.H."/>
            <person name="Karst S.M."/>
            <person name="Dueholm M.S."/>
            <person name="Nielsen P.H."/>
            <person name="Albertsen M."/>
        </authorList>
    </citation>
    <scope>NUCLEOTIDE SEQUENCE</scope>
    <source>
        <strain evidence="2">Bjer_18-Q3-R1-45_BAT3C.347</strain>
    </source>
</reference>
<organism evidence="2 3">
    <name type="scientific">Candidatus Methylophosphatis roskildensis</name>
    <dbReference type="NCBI Taxonomy" id="2899263"/>
    <lineage>
        <taxon>Bacteria</taxon>
        <taxon>Pseudomonadati</taxon>
        <taxon>Pseudomonadota</taxon>
        <taxon>Betaproteobacteria</taxon>
        <taxon>Nitrosomonadales</taxon>
        <taxon>Sterolibacteriaceae</taxon>
        <taxon>Candidatus Methylophosphatis</taxon>
    </lineage>
</organism>
<comment type="caution">
    <text evidence="2">The sequence shown here is derived from an EMBL/GenBank/DDBJ whole genome shotgun (WGS) entry which is preliminary data.</text>
</comment>
<name>A0A9D7E2J3_9PROT</name>
<evidence type="ECO:0000313" key="3">
    <source>
        <dbReference type="Proteomes" id="UP000807785"/>
    </source>
</evidence>
<sequence length="86" mass="9947">MAVLLAALCASGDALAERGGDRGGGAARFERFVYPGGDRGNPRREAIREDQRRDRRMSEEQRRQLRRDIDEAGRDIYRRPRRFRGE</sequence>
<dbReference type="EMBL" id="JADJEV010000003">
    <property type="protein sequence ID" value="MBK6972974.1"/>
    <property type="molecule type" value="Genomic_DNA"/>
</dbReference>
<dbReference type="AlphaFoldDB" id="A0A9D7E2J3"/>